<dbReference type="PANTHER" id="PTHR19441">
    <property type="entry name" value="WHEY ACDIC PROTEIN WAP"/>
    <property type="match status" value="1"/>
</dbReference>
<reference evidence="3" key="1">
    <citation type="submission" date="2018-06" db="EMBL/GenBank/DDBJ databases">
        <title>Genome assembly of Danube salmon.</title>
        <authorList>
            <person name="Macqueen D.J."/>
            <person name="Gundappa M.K."/>
        </authorList>
    </citation>
    <scope>NUCLEOTIDE SEQUENCE [LARGE SCALE GENOMIC DNA]</scope>
</reference>
<reference evidence="2" key="2">
    <citation type="submission" date="2025-08" db="UniProtKB">
        <authorList>
            <consortium name="Ensembl"/>
        </authorList>
    </citation>
    <scope>IDENTIFICATION</scope>
</reference>
<sequence>MFNPSGRHRFFFFFTLNFEIWRLGQLRNLTFGEIERQYAEQEAQPSVSKTLLNLTFAESTKPFNSPGVCPRGRRGVGTCAEICSNDSDCPNDEKCCHNGCGHDCIAPY</sequence>
<dbReference type="SUPFAM" id="SSF57256">
    <property type="entry name" value="Elafin-like"/>
    <property type="match status" value="1"/>
</dbReference>
<evidence type="ECO:0000259" key="1">
    <source>
        <dbReference type="PROSITE" id="PS51390"/>
    </source>
</evidence>
<dbReference type="GeneTree" id="ENSGT01060000248706"/>
<dbReference type="InterPro" id="IPR050514">
    <property type="entry name" value="WAP_four-disulfide_core"/>
</dbReference>
<dbReference type="STRING" id="62062.ENSHHUP00000016752"/>
<dbReference type="GO" id="GO:0045087">
    <property type="term" value="P:innate immune response"/>
    <property type="evidence" value="ECO:0007669"/>
    <property type="project" value="TreeGrafter"/>
</dbReference>
<dbReference type="GO" id="GO:0004867">
    <property type="term" value="F:serine-type endopeptidase inhibitor activity"/>
    <property type="evidence" value="ECO:0007669"/>
    <property type="project" value="TreeGrafter"/>
</dbReference>
<dbReference type="InterPro" id="IPR036645">
    <property type="entry name" value="Elafin-like_sf"/>
</dbReference>
<dbReference type="Ensembl" id="ENSHHUT00000017365.1">
    <property type="protein sequence ID" value="ENSHHUP00000016752.1"/>
    <property type="gene ID" value="ENSHHUG00000010459.1"/>
</dbReference>
<feature type="domain" description="WAP" evidence="1">
    <location>
        <begin position="62"/>
        <end position="108"/>
    </location>
</feature>
<dbReference type="Gene3D" id="4.10.75.10">
    <property type="entry name" value="Elafin-like"/>
    <property type="match status" value="1"/>
</dbReference>
<dbReference type="GO" id="GO:0005615">
    <property type="term" value="C:extracellular space"/>
    <property type="evidence" value="ECO:0007669"/>
    <property type="project" value="TreeGrafter"/>
</dbReference>
<evidence type="ECO:0000313" key="2">
    <source>
        <dbReference type="Ensembl" id="ENSHHUP00000016752.1"/>
    </source>
</evidence>
<accession>A0A4W5KJX6</accession>
<dbReference type="AlphaFoldDB" id="A0A4W5KJX6"/>
<dbReference type="CDD" id="cd00199">
    <property type="entry name" value="WAP"/>
    <property type="match status" value="1"/>
</dbReference>
<dbReference type="PROSITE" id="PS51390">
    <property type="entry name" value="WAP"/>
    <property type="match status" value="1"/>
</dbReference>
<organism evidence="2 3">
    <name type="scientific">Hucho hucho</name>
    <name type="common">huchen</name>
    <dbReference type="NCBI Taxonomy" id="62062"/>
    <lineage>
        <taxon>Eukaryota</taxon>
        <taxon>Metazoa</taxon>
        <taxon>Chordata</taxon>
        <taxon>Craniata</taxon>
        <taxon>Vertebrata</taxon>
        <taxon>Euteleostomi</taxon>
        <taxon>Actinopterygii</taxon>
        <taxon>Neopterygii</taxon>
        <taxon>Teleostei</taxon>
        <taxon>Protacanthopterygii</taxon>
        <taxon>Salmoniformes</taxon>
        <taxon>Salmonidae</taxon>
        <taxon>Salmoninae</taxon>
        <taxon>Hucho</taxon>
    </lineage>
</organism>
<keyword evidence="3" id="KW-1185">Reference proteome</keyword>
<reference evidence="2" key="3">
    <citation type="submission" date="2025-09" db="UniProtKB">
        <authorList>
            <consortium name="Ensembl"/>
        </authorList>
    </citation>
    <scope>IDENTIFICATION</scope>
</reference>
<dbReference type="GO" id="GO:0019731">
    <property type="term" value="P:antibacterial humoral response"/>
    <property type="evidence" value="ECO:0007669"/>
    <property type="project" value="TreeGrafter"/>
</dbReference>
<dbReference type="SMART" id="SM00217">
    <property type="entry name" value="WAP"/>
    <property type="match status" value="1"/>
</dbReference>
<dbReference type="PANTHER" id="PTHR19441:SF95">
    <property type="entry name" value="PERLWAPIN ISOFORM X1"/>
    <property type="match status" value="1"/>
</dbReference>
<evidence type="ECO:0000313" key="3">
    <source>
        <dbReference type="Proteomes" id="UP000314982"/>
    </source>
</evidence>
<name>A0A4W5KJX6_9TELE</name>
<dbReference type="Pfam" id="PF00095">
    <property type="entry name" value="WAP"/>
    <property type="match status" value="1"/>
</dbReference>
<dbReference type="PRINTS" id="PR00003">
    <property type="entry name" value="4DISULPHCORE"/>
</dbReference>
<dbReference type="Proteomes" id="UP000314982">
    <property type="component" value="Unassembled WGS sequence"/>
</dbReference>
<proteinExistence type="predicted"/>
<dbReference type="InterPro" id="IPR008197">
    <property type="entry name" value="WAP_dom"/>
</dbReference>
<protein>
    <recommendedName>
        <fullName evidence="1">WAP domain-containing protein</fullName>
    </recommendedName>
</protein>